<gene>
    <name evidence="1" type="ORF">PILCRDRAFT_9377</name>
</gene>
<protein>
    <submittedName>
        <fullName evidence="1">Uncharacterized protein</fullName>
    </submittedName>
</protein>
<dbReference type="InParanoid" id="A0A0C3FKP2"/>
<proteinExistence type="predicted"/>
<name>A0A0C3FKP2_PILCF</name>
<evidence type="ECO:0000313" key="1">
    <source>
        <dbReference type="EMBL" id="KIM80549.1"/>
    </source>
</evidence>
<dbReference type="EMBL" id="KN833003">
    <property type="protein sequence ID" value="KIM80549.1"/>
    <property type="molecule type" value="Genomic_DNA"/>
</dbReference>
<evidence type="ECO:0000313" key="2">
    <source>
        <dbReference type="Proteomes" id="UP000054166"/>
    </source>
</evidence>
<organism evidence="1 2">
    <name type="scientific">Piloderma croceum (strain F 1598)</name>
    <dbReference type="NCBI Taxonomy" id="765440"/>
    <lineage>
        <taxon>Eukaryota</taxon>
        <taxon>Fungi</taxon>
        <taxon>Dikarya</taxon>
        <taxon>Basidiomycota</taxon>
        <taxon>Agaricomycotina</taxon>
        <taxon>Agaricomycetes</taxon>
        <taxon>Agaricomycetidae</taxon>
        <taxon>Atheliales</taxon>
        <taxon>Atheliaceae</taxon>
        <taxon>Piloderma</taxon>
    </lineage>
</organism>
<reference evidence="2" key="2">
    <citation type="submission" date="2015-01" db="EMBL/GenBank/DDBJ databases">
        <title>Evolutionary Origins and Diversification of the Mycorrhizal Mutualists.</title>
        <authorList>
            <consortium name="DOE Joint Genome Institute"/>
            <consortium name="Mycorrhizal Genomics Consortium"/>
            <person name="Kohler A."/>
            <person name="Kuo A."/>
            <person name="Nagy L.G."/>
            <person name="Floudas D."/>
            <person name="Copeland A."/>
            <person name="Barry K.W."/>
            <person name="Cichocki N."/>
            <person name="Veneault-Fourrey C."/>
            <person name="LaButti K."/>
            <person name="Lindquist E.A."/>
            <person name="Lipzen A."/>
            <person name="Lundell T."/>
            <person name="Morin E."/>
            <person name="Murat C."/>
            <person name="Riley R."/>
            <person name="Ohm R."/>
            <person name="Sun H."/>
            <person name="Tunlid A."/>
            <person name="Henrissat B."/>
            <person name="Grigoriev I.V."/>
            <person name="Hibbett D.S."/>
            <person name="Martin F."/>
        </authorList>
    </citation>
    <scope>NUCLEOTIDE SEQUENCE [LARGE SCALE GENOMIC DNA]</scope>
    <source>
        <strain evidence="2">F 1598</strain>
    </source>
</reference>
<dbReference type="OrthoDB" id="2748701at2759"/>
<feature type="non-terminal residue" evidence="1">
    <location>
        <position position="1"/>
    </location>
</feature>
<reference evidence="1 2" key="1">
    <citation type="submission" date="2014-04" db="EMBL/GenBank/DDBJ databases">
        <authorList>
            <consortium name="DOE Joint Genome Institute"/>
            <person name="Kuo A."/>
            <person name="Tarkka M."/>
            <person name="Buscot F."/>
            <person name="Kohler A."/>
            <person name="Nagy L.G."/>
            <person name="Floudas D."/>
            <person name="Copeland A."/>
            <person name="Barry K.W."/>
            <person name="Cichocki N."/>
            <person name="Veneault-Fourrey C."/>
            <person name="LaButti K."/>
            <person name="Lindquist E.A."/>
            <person name="Lipzen A."/>
            <person name="Lundell T."/>
            <person name="Morin E."/>
            <person name="Murat C."/>
            <person name="Sun H."/>
            <person name="Tunlid A."/>
            <person name="Henrissat B."/>
            <person name="Grigoriev I.V."/>
            <person name="Hibbett D.S."/>
            <person name="Martin F."/>
            <person name="Nordberg H.P."/>
            <person name="Cantor M.N."/>
            <person name="Hua S.X."/>
        </authorList>
    </citation>
    <scope>NUCLEOTIDE SEQUENCE [LARGE SCALE GENOMIC DNA]</scope>
    <source>
        <strain evidence="1 2">F 1598</strain>
    </source>
</reference>
<dbReference type="Proteomes" id="UP000054166">
    <property type="component" value="Unassembled WGS sequence"/>
</dbReference>
<dbReference type="HOGENOM" id="CLU_041942_0_1_1"/>
<accession>A0A0C3FKP2</accession>
<keyword evidence="2" id="KW-1185">Reference proteome</keyword>
<dbReference type="AlphaFoldDB" id="A0A0C3FKP2"/>
<sequence>RIFHYACTDDGTTGRSLSLVSKYIHDTSEPYKLQSISISGADNAARFVLALRRTPPQHRRVTHLHISNDATVQPILAPHDSGQPSSPIVRATTRAVEVIPGVRWYKKYKCLKENVDHNVRCMQTNRHRDESIFTAFLQILHFTAPTLRTLNVNFESRWKIIPAHVNAGLDFVPIRSLPLLTSLTVRYYALFHSEVDESLFVDNQGEDGMALLPQLRYLDLEGFRIRSHPFDLYEWIGRVAPGLMFLRLPMRMVNGLAAALGRGLSGGEQTAEYQVHGDSVKPRANSDRSNTHPILLPPSLRRVYIQLSPPPTACCVTFPLEQEQGAYLSAVEELRALERRDERVVVVAFDFDWECANRVAGGTGHA</sequence>